<keyword evidence="2" id="KW-0804">Transcription</keyword>
<dbReference type="Pfam" id="PF16859">
    <property type="entry name" value="TetR_C_11"/>
    <property type="match status" value="1"/>
</dbReference>
<sequence length="189" mass="21013">MTRDHSGADDDRDRVIAAVHDELARWGIDRFDVGAMAHRHGLDVEAIRRRWPDPESLVLDALAERPGDDGAVPDTGSLRTDLFHLAGRMAAIVTSEAGRKLHGGHLIGDVHVASVEIRRSAWRSRAADLGVVFERARQRGEMAEDIDHFTVLELLFAPINMRALYTGEPIDDRYCRTIADLVYRAVSPA</sequence>
<evidence type="ECO:0000256" key="2">
    <source>
        <dbReference type="ARBA" id="ARBA00023163"/>
    </source>
</evidence>
<dbReference type="eggNOG" id="COG1309">
    <property type="taxonomic scope" value="Bacteria"/>
</dbReference>
<keyword evidence="1" id="KW-0805">Transcription regulation</keyword>
<dbReference type="AlphaFoldDB" id="A1T498"/>
<dbReference type="STRING" id="350058.Mvan_1163"/>
<dbReference type="RefSeq" id="WP_011778432.1">
    <property type="nucleotide sequence ID" value="NC_008726.1"/>
</dbReference>
<organism evidence="4 5">
    <name type="scientific">Mycolicibacterium vanbaalenii (strain DSM 7251 / JCM 13017 / BCRC 16820 / KCTC 9966 / NRRL B-24157 / PYR-1)</name>
    <name type="common">Mycobacterium vanbaalenii</name>
    <dbReference type="NCBI Taxonomy" id="350058"/>
    <lineage>
        <taxon>Bacteria</taxon>
        <taxon>Bacillati</taxon>
        <taxon>Actinomycetota</taxon>
        <taxon>Actinomycetes</taxon>
        <taxon>Mycobacteriales</taxon>
        <taxon>Mycobacteriaceae</taxon>
        <taxon>Mycolicibacterium</taxon>
    </lineage>
</organism>
<dbReference type="HOGENOM" id="CLU_069356_25_6_11"/>
<dbReference type="InterPro" id="IPR036271">
    <property type="entry name" value="Tet_transcr_reg_TetR-rel_C_sf"/>
</dbReference>
<dbReference type="Proteomes" id="UP000009159">
    <property type="component" value="Chromosome"/>
</dbReference>
<proteinExistence type="predicted"/>
<dbReference type="InterPro" id="IPR011075">
    <property type="entry name" value="TetR_C"/>
</dbReference>
<evidence type="ECO:0000259" key="3">
    <source>
        <dbReference type="Pfam" id="PF16859"/>
    </source>
</evidence>
<reference evidence="4" key="1">
    <citation type="submission" date="2006-12" db="EMBL/GenBank/DDBJ databases">
        <title>Complete sequence of Mycobacterium vanbaalenii PYR-1.</title>
        <authorList>
            <consortium name="US DOE Joint Genome Institute"/>
            <person name="Copeland A."/>
            <person name="Lucas S."/>
            <person name="Lapidus A."/>
            <person name="Barry K."/>
            <person name="Detter J.C."/>
            <person name="Glavina del Rio T."/>
            <person name="Hammon N."/>
            <person name="Israni S."/>
            <person name="Dalin E."/>
            <person name="Tice H."/>
            <person name="Pitluck S."/>
            <person name="Singan V."/>
            <person name="Schmutz J."/>
            <person name="Larimer F."/>
            <person name="Land M."/>
            <person name="Hauser L."/>
            <person name="Kyrpides N."/>
            <person name="Anderson I.J."/>
            <person name="Miller C."/>
            <person name="Richardson P."/>
        </authorList>
    </citation>
    <scope>NUCLEOTIDE SEQUENCE [LARGE SCALE GENOMIC DNA]</scope>
    <source>
        <strain evidence="4">PYR-1</strain>
    </source>
</reference>
<evidence type="ECO:0000256" key="1">
    <source>
        <dbReference type="ARBA" id="ARBA00023015"/>
    </source>
</evidence>
<name>A1T498_MYCVP</name>
<evidence type="ECO:0000313" key="5">
    <source>
        <dbReference type="Proteomes" id="UP000009159"/>
    </source>
</evidence>
<dbReference type="EMBL" id="CP000511">
    <property type="protein sequence ID" value="ABM11998.1"/>
    <property type="molecule type" value="Genomic_DNA"/>
</dbReference>
<dbReference type="Gene3D" id="1.10.357.10">
    <property type="entry name" value="Tetracycline Repressor, domain 2"/>
    <property type="match status" value="1"/>
</dbReference>
<evidence type="ECO:0000313" key="4">
    <source>
        <dbReference type="EMBL" id="ABM11998.1"/>
    </source>
</evidence>
<protein>
    <submittedName>
        <fullName evidence="4">TetR-family transcriptional regulator</fullName>
    </submittedName>
</protein>
<gene>
    <name evidence="4" type="ordered locus">Mvan_1163</name>
</gene>
<feature type="domain" description="Tetracyclin repressor-like C-terminal" evidence="3">
    <location>
        <begin position="72"/>
        <end position="182"/>
    </location>
</feature>
<dbReference type="InterPro" id="IPR009057">
    <property type="entry name" value="Homeodomain-like_sf"/>
</dbReference>
<keyword evidence="5" id="KW-1185">Reference proteome</keyword>
<dbReference type="SUPFAM" id="SSF46689">
    <property type="entry name" value="Homeodomain-like"/>
    <property type="match status" value="1"/>
</dbReference>
<accession>A1T498</accession>
<dbReference type="SUPFAM" id="SSF48498">
    <property type="entry name" value="Tetracyclin repressor-like, C-terminal domain"/>
    <property type="match status" value="1"/>
</dbReference>
<dbReference type="Gene3D" id="1.10.10.60">
    <property type="entry name" value="Homeodomain-like"/>
    <property type="match status" value="1"/>
</dbReference>
<dbReference type="KEGG" id="mva:Mvan_1163"/>